<dbReference type="OrthoDB" id="8913726at2"/>
<feature type="signal peptide" evidence="2">
    <location>
        <begin position="1"/>
        <end position="27"/>
    </location>
</feature>
<name>A0A1I1RRR2_9BURK</name>
<dbReference type="Proteomes" id="UP000199517">
    <property type="component" value="Unassembled WGS sequence"/>
</dbReference>
<organism evidence="3 4">
    <name type="scientific">Paracidovorax konjaci</name>
    <dbReference type="NCBI Taxonomy" id="32040"/>
    <lineage>
        <taxon>Bacteria</taxon>
        <taxon>Pseudomonadati</taxon>
        <taxon>Pseudomonadota</taxon>
        <taxon>Betaproteobacteria</taxon>
        <taxon>Burkholderiales</taxon>
        <taxon>Comamonadaceae</taxon>
        <taxon>Paracidovorax</taxon>
    </lineage>
</organism>
<keyword evidence="4" id="KW-1185">Reference proteome</keyword>
<evidence type="ECO:0000256" key="1">
    <source>
        <dbReference type="SAM" id="MobiDB-lite"/>
    </source>
</evidence>
<dbReference type="RefSeq" id="WP_092949171.1">
    <property type="nucleotide sequence ID" value="NZ_FOMQ01000001.1"/>
</dbReference>
<feature type="compositionally biased region" description="Low complexity" evidence="1">
    <location>
        <begin position="24"/>
        <end position="35"/>
    </location>
</feature>
<evidence type="ECO:0000313" key="4">
    <source>
        <dbReference type="Proteomes" id="UP000199517"/>
    </source>
</evidence>
<feature type="chain" id="PRO_5011503952" description="PsiF repeat-containing protein" evidence="2">
    <location>
        <begin position="28"/>
        <end position="92"/>
    </location>
</feature>
<accession>A0A1I1RRR2</accession>
<feature type="region of interest" description="Disordered" evidence="1">
    <location>
        <begin position="24"/>
        <end position="71"/>
    </location>
</feature>
<evidence type="ECO:0008006" key="5">
    <source>
        <dbReference type="Google" id="ProtNLM"/>
    </source>
</evidence>
<reference evidence="4" key="1">
    <citation type="submission" date="2016-10" db="EMBL/GenBank/DDBJ databases">
        <authorList>
            <person name="Varghese N."/>
            <person name="Submissions S."/>
        </authorList>
    </citation>
    <scope>NUCLEOTIDE SEQUENCE [LARGE SCALE GENOMIC DNA]</scope>
    <source>
        <strain evidence="4">DSM 7481</strain>
    </source>
</reference>
<gene>
    <name evidence="3" type="ORF">SAMN04489710_101339</name>
</gene>
<dbReference type="AlphaFoldDB" id="A0A1I1RRR2"/>
<keyword evidence="2" id="KW-0732">Signal</keyword>
<proteinExistence type="predicted"/>
<dbReference type="EMBL" id="FOMQ01000001">
    <property type="protein sequence ID" value="SFD37049.1"/>
    <property type="molecule type" value="Genomic_DNA"/>
</dbReference>
<dbReference type="STRING" id="32040.SAMN04489710_101339"/>
<evidence type="ECO:0000313" key="3">
    <source>
        <dbReference type="EMBL" id="SFD37049.1"/>
    </source>
</evidence>
<evidence type="ECO:0000256" key="2">
    <source>
        <dbReference type="SAM" id="SignalP"/>
    </source>
</evidence>
<sequence length="92" mass="9577">MQRTNHARTAAAILAVALLGAAAAATAATPANTAPADEKSAKAPPKPKRASTKVRNGPPNHSGETTAERDRRLYRECQGLPNAGACLGYTRR</sequence>
<protein>
    <recommendedName>
        <fullName evidence="5">PsiF repeat-containing protein</fullName>
    </recommendedName>
</protein>